<keyword evidence="2" id="KW-0732">Signal</keyword>
<dbReference type="AlphaFoldDB" id="A0AA87Z020"/>
<evidence type="ECO:0000313" key="3">
    <source>
        <dbReference type="EMBL" id="GMN25862.1"/>
    </source>
</evidence>
<dbReference type="Proteomes" id="UP001187192">
    <property type="component" value="Unassembled WGS sequence"/>
</dbReference>
<name>A0AA87Z020_FICCA</name>
<reference evidence="3" key="1">
    <citation type="submission" date="2023-07" db="EMBL/GenBank/DDBJ databases">
        <title>draft genome sequence of fig (Ficus carica).</title>
        <authorList>
            <person name="Takahashi T."/>
            <person name="Nishimura K."/>
        </authorList>
    </citation>
    <scope>NUCLEOTIDE SEQUENCE</scope>
</reference>
<feature type="region of interest" description="Disordered" evidence="1">
    <location>
        <begin position="44"/>
        <end position="68"/>
    </location>
</feature>
<feature type="signal peptide" evidence="2">
    <location>
        <begin position="1"/>
        <end position="23"/>
    </location>
</feature>
<feature type="chain" id="PRO_5041674206" evidence="2">
    <location>
        <begin position="24"/>
        <end position="132"/>
    </location>
</feature>
<evidence type="ECO:0000256" key="2">
    <source>
        <dbReference type="SAM" id="SignalP"/>
    </source>
</evidence>
<comment type="caution">
    <text evidence="3">The sequence shown here is derived from an EMBL/GenBank/DDBJ whole genome shotgun (WGS) entry which is preliminary data.</text>
</comment>
<dbReference type="EMBL" id="BTGU01000001">
    <property type="protein sequence ID" value="GMN25862.1"/>
    <property type="molecule type" value="Genomic_DNA"/>
</dbReference>
<organism evidence="3 4">
    <name type="scientific">Ficus carica</name>
    <name type="common">Common fig</name>
    <dbReference type="NCBI Taxonomy" id="3494"/>
    <lineage>
        <taxon>Eukaryota</taxon>
        <taxon>Viridiplantae</taxon>
        <taxon>Streptophyta</taxon>
        <taxon>Embryophyta</taxon>
        <taxon>Tracheophyta</taxon>
        <taxon>Spermatophyta</taxon>
        <taxon>Magnoliopsida</taxon>
        <taxon>eudicotyledons</taxon>
        <taxon>Gunneridae</taxon>
        <taxon>Pentapetalae</taxon>
        <taxon>rosids</taxon>
        <taxon>fabids</taxon>
        <taxon>Rosales</taxon>
        <taxon>Moraceae</taxon>
        <taxon>Ficeae</taxon>
        <taxon>Ficus</taxon>
    </lineage>
</organism>
<proteinExistence type="predicted"/>
<evidence type="ECO:0000256" key="1">
    <source>
        <dbReference type="SAM" id="MobiDB-lite"/>
    </source>
</evidence>
<gene>
    <name evidence="3" type="ORF">TIFTF001_001090</name>
</gene>
<sequence length="132" mass="14605">MPSNFLFPFVFPKVICLLSLSLAQSLCRFRRRHPSLAKEADLKLATASDDDNGRSRDDSPSSSCPSPTTMAMVLDFLLQRASPDLGESRVADGSELLEISDLEELLGLVDHFRSFSTFSSLHKSNSERSLQP</sequence>
<accession>A0AA87Z020</accession>
<protein>
    <submittedName>
        <fullName evidence="3">Uncharacterized protein</fullName>
    </submittedName>
</protein>
<evidence type="ECO:0000313" key="4">
    <source>
        <dbReference type="Proteomes" id="UP001187192"/>
    </source>
</evidence>
<keyword evidence="4" id="KW-1185">Reference proteome</keyword>